<dbReference type="AlphaFoldDB" id="A0A6S6UJT8"/>
<accession>A0A6S6UJT8</accession>
<evidence type="ECO:0000313" key="1">
    <source>
        <dbReference type="EMBL" id="CAA6829212.1"/>
    </source>
</evidence>
<dbReference type="EMBL" id="CACVAQ010000471">
    <property type="protein sequence ID" value="CAA6829212.1"/>
    <property type="molecule type" value="Genomic_DNA"/>
</dbReference>
<gene>
    <name evidence="1" type="ORF">HELGO_WM58756</name>
</gene>
<reference evidence="1" key="1">
    <citation type="submission" date="2020-01" db="EMBL/GenBank/DDBJ databases">
        <authorList>
            <person name="Meier V. D."/>
            <person name="Meier V D."/>
        </authorList>
    </citation>
    <scope>NUCLEOTIDE SEQUENCE</scope>
    <source>
        <strain evidence="1">HLG_WM_MAG_10</strain>
    </source>
</reference>
<organism evidence="1">
    <name type="scientific">uncultured Aureispira sp</name>
    <dbReference type="NCBI Taxonomy" id="1331704"/>
    <lineage>
        <taxon>Bacteria</taxon>
        <taxon>Pseudomonadati</taxon>
        <taxon>Bacteroidota</taxon>
        <taxon>Saprospiria</taxon>
        <taxon>Saprospirales</taxon>
        <taxon>Saprospiraceae</taxon>
        <taxon>Aureispira</taxon>
        <taxon>environmental samples</taxon>
    </lineage>
</organism>
<proteinExistence type="predicted"/>
<sequence length="135" mass="15106">MNCENPVFRNCDITTEGIAPTSKELILDESNNCYLIQFKFNGKETVECRPLDITNIFKPDEKFIAIYMGSAPQSTDPSVKTSTATIKIDRPFKDGEKDADIDVVWLNYDPIEPGLFGPGNKISSCTIKFSDSTRK</sequence>
<name>A0A6S6UJT8_9BACT</name>
<protein>
    <submittedName>
        <fullName evidence="1">Uncharacterized protein</fullName>
    </submittedName>
</protein>